<dbReference type="InterPro" id="IPR008397">
    <property type="entry name" value="Alginate_lyase_dom"/>
</dbReference>
<keyword evidence="3" id="KW-0574">Periplasm</keyword>
<dbReference type="Proteomes" id="UP001527882">
    <property type="component" value="Unassembled WGS sequence"/>
</dbReference>
<dbReference type="EMBL" id="JAQAGZ010000001">
    <property type="protein sequence ID" value="MCZ8511355.1"/>
    <property type="molecule type" value="Genomic_DNA"/>
</dbReference>
<protein>
    <submittedName>
        <fullName evidence="7">Heparinase II/III family protein</fullName>
    </submittedName>
</protein>
<dbReference type="PANTHER" id="PTHR39210:SF1">
    <property type="entry name" value="HEPARIN-SULFATE LYASE"/>
    <property type="match status" value="1"/>
</dbReference>
<organism evidence="7 8">
    <name type="scientific">Paenibacillus gyeongsangnamensis</name>
    <dbReference type="NCBI Taxonomy" id="3388067"/>
    <lineage>
        <taxon>Bacteria</taxon>
        <taxon>Bacillati</taxon>
        <taxon>Bacillota</taxon>
        <taxon>Bacilli</taxon>
        <taxon>Bacillales</taxon>
        <taxon>Paenibacillaceae</taxon>
        <taxon>Paenibacillus</taxon>
    </lineage>
</organism>
<comment type="subcellular location">
    <subcellularLocation>
        <location evidence="1">Periplasm</location>
    </subcellularLocation>
</comment>
<name>A0ABT4Q3A7_9BACL</name>
<keyword evidence="4" id="KW-0456">Lyase</keyword>
<dbReference type="InterPro" id="IPR008929">
    <property type="entry name" value="Chondroitin_lyas"/>
</dbReference>
<keyword evidence="8" id="KW-1185">Reference proteome</keyword>
<comment type="caution">
    <text evidence="7">The sequence shown here is derived from an EMBL/GenBank/DDBJ whole genome shotgun (WGS) entry which is preliminary data.</text>
</comment>
<gene>
    <name evidence="7" type="ORF">O9H85_02660</name>
</gene>
<feature type="domain" description="Heparinase II/III-like C-terminal" evidence="6">
    <location>
        <begin position="385"/>
        <end position="513"/>
    </location>
</feature>
<feature type="domain" description="Alginate lyase" evidence="5">
    <location>
        <begin position="100"/>
        <end position="302"/>
    </location>
</feature>
<evidence type="ECO:0000313" key="7">
    <source>
        <dbReference type="EMBL" id="MCZ8511355.1"/>
    </source>
</evidence>
<evidence type="ECO:0000256" key="3">
    <source>
        <dbReference type="ARBA" id="ARBA00022764"/>
    </source>
</evidence>
<dbReference type="Gene3D" id="2.70.98.70">
    <property type="match status" value="1"/>
</dbReference>
<evidence type="ECO:0000259" key="5">
    <source>
        <dbReference type="Pfam" id="PF05426"/>
    </source>
</evidence>
<evidence type="ECO:0000256" key="2">
    <source>
        <dbReference type="ARBA" id="ARBA00022729"/>
    </source>
</evidence>
<accession>A0ABT4Q3A7</accession>
<dbReference type="RefSeq" id="WP_269879712.1">
    <property type="nucleotide sequence ID" value="NZ_JAQAGZ010000001.1"/>
</dbReference>
<evidence type="ECO:0000313" key="8">
    <source>
        <dbReference type="Proteomes" id="UP001527882"/>
    </source>
</evidence>
<evidence type="ECO:0000256" key="4">
    <source>
        <dbReference type="ARBA" id="ARBA00023239"/>
    </source>
</evidence>
<proteinExistence type="predicted"/>
<dbReference type="Gene3D" id="1.50.10.100">
    <property type="entry name" value="Chondroitin AC/alginate lyase"/>
    <property type="match status" value="1"/>
</dbReference>
<dbReference type="InterPro" id="IPR012480">
    <property type="entry name" value="Hepar_II_III_C"/>
</dbReference>
<dbReference type="Pfam" id="PF07940">
    <property type="entry name" value="Hepar_II_III_C"/>
    <property type="match status" value="1"/>
</dbReference>
<evidence type="ECO:0000259" key="6">
    <source>
        <dbReference type="Pfam" id="PF07940"/>
    </source>
</evidence>
<evidence type="ECO:0000256" key="1">
    <source>
        <dbReference type="ARBA" id="ARBA00004418"/>
    </source>
</evidence>
<keyword evidence="2" id="KW-0732">Signal</keyword>
<dbReference type="PANTHER" id="PTHR39210">
    <property type="entry name" value="HEPARIN-SULFATE LYASE"/>
    <property type="match status" value="1"/>
</dbReference>
<dbReference type="SUPFAM" id="SSF48230">
    <property type="entry name" value="Chondroitin AC/alginate lyase"/>
    <property type="match status" value="1"/>
</dbReference>
<sequence>MSTELKNKLQSTDWAVPVLQQLKKELDDASAAGSLQIPVEPGGWWHQYVCPHHHTELLFDPLEKDRDVFQCPHGCSIEGEAYRGAWLVFKHQSLARYALQAAVVYACTKEKVYAGLAKRLLIDYARQFPLYPVHPEAQPWMLKGRAFHQALTEAIWSTTLLRAYLLLKDEGCALSEEEEQDFKRFLTLLEQSMTEYRHILIRERNNPENNYTAWLNASLSCMYAVRNDMEGLEALIEGEGGWKHHLSIGVKPDQLEFEGSVYYHIFVLRAYLISAEMAERFGLDLYEKIAPDGQCLRGMFEVLGLLADEQGELPALHDGPMQRLPYAREIAETLEVGLSRYRMAELSPVLQAAYRSMGSADGSRFGLEALLYGQGTAAPATSKERQSLLLEHSGFVVVRRKGSALSFLSDFGPHGGSHGHYDKLHVSIMHKHGAFTPEFGMVPYGSAMRKAWFAETASHNTVSVGGASQAPHRGSCVRFHDGPEAAEVWLQSEEAYPGCRMDRHLLLTDEWLLDIFEVTLQESGEMNWWMHPVMQGELIQGRRQNGIPTGKLRPPGSPFIHQQAALLAEADHSGSSSLKFKYTGTNGAVVYHTALLMDGDEAVEIVTPGTSIDPSAKLHGFLHRQQGRKGRFIHAYSAERPVKLLLLAEDRLEISDARGSTELQITDGQGLHMTGRNTYV</sequence>
<reference evidence="7 8" key="1">
    <citation type="submission" date="2022-12" db="EMBL/GenBank/DDBJ databases">
        <title>Draft genome sequence of Paenibacillus sp. dW9.</title>
        <authorList>
            <person name="Choi E.-W."/>
            <person name="Kim D.-U."/>
        </authorList>
    </citation>
    <scope>NUCLEOTIDE SEQUENCE [LARGE SCALE GENOMIC DNA]</scope>
    <source>
        <strain evidence="8">dW9</strain>
    </source>
</reference>
<dbReference type="Pfam" id="PF05426">
    <property type="entry name" value="Alginate_lyase"/>
    <property type="match status" value="1"/>
</dbReference>